<evidence type="ECO:0000256" key="2">
    <source>
        <dbReference type="SAM" id="MobiDB-lite"/>
    </source>
</evidence>
<evidence type="ECO:0000256" key="1">
    <source>
        <dbReference type="SAM" id="Coils"/>
    </source>
</evidence>
<evidence type="ECO:0000313" key="6">
    <source>
        <dbReference type="Proteomes" id="UP001369086"/>
    </source>
</evidence>
<dbReference type="InterPro" id="IPR038798">
    <property type="entry name" value="CCDC138"/>
</dbReference>
<dbReference type="Proteomes" id="UP001369086">
    <property type="component" value="Unassembled WGS sequence"/>
</dbReference>
<feature type="domain" description="Coiled-coil" evidence="3">
    <location>
        <begin position="369"/>
        <end position="658"/>
    </location>
</feature>
<feature type="compositionally biased region" description="Acidic residues" evidence="2">
    <location>
        <begin position="108"/>
        <end position="121"/>
    </location>
</feature>
<organism evidence="5 6">
    <name type="scientific">Huso huso</name>
    <name type="common">Beluga</name>
    <name type="synonym">Acipenser huso</name>
    <dbReference type="NCBI Taxonomy" id="61971"/>
    <lineage>
        <taxon>Eukaryota</taxon>
        <taxon>Metazoa</taxon>
        <taxon>Chordata</taxon>
        <taxon>Craniata</taxon>
        <taxon>Vertebrata</taxon>
        <taxon>Euteleostomi</taxon>
        <taxon>Actinopterygii</taxon>
        <taxon>Chondrostei</taxon>
        <taxon>Acipenseriformes</taxon>
        <taxon>Acipenseridae</taxon>
        <taxon>Huso</taxon>
    </lineage>
</organism>
<gene>
    <name evidence="5" type="ORF">HHUSO_G11356</name>
</gene>
<dbReference type="PANTHER" id="PTHR34523">
    <property type="entry name" value="COILED-COIL DOMAIN-CONTAINING PROTEIN 138"/>
    <property type="match status" value="1"/>
</dbReference>
<keyword evidence="1" id="KW-0175">Coiled coil</keyword>
<feature type="region of interest" description="Disordered" evidence="2">
    <location>
        <begin position="28"/>
        <end position="68"/>
    </location>
</feature>
<feature type="coiled-coil region" evidence="1">
    <location>
        <begin position="250"/>
        <end position="326"/>
    </location>
</feature>
<evidence type="ECO:0000313" key="5">
    <source>
        <dbReference type="EMBL" id="KAK6485547.1"/>
    </source>
</evidence>
<proteinExistence type="predicted"/>
<protein>
    <submittedName>
        <fullName evidence="5">Coiled-coil domain-containing protein 138-like</fullName>
    </submittedName>
</protein>
<accession>A0ABR0ZL69</accession>
<feature type="domain" description="Coiled-coil-domain-containing protein 138 coiled-coil" evidence="4">
    <location>
        <begin position="269"/>
        <end position="327"/>
    </location>
</feature>
<evidence type="ECO:0000259" key="4">
    <source>
        <dbReference type="Pfam" id="PF21037"/>
    </source>
</evidence>
<keyword evidence="6" id="KW-1185">Reference proteome</keyword>
<dbReference type="Pfam" id="PF21037">
    <property type="entry name" value="CCDC138_cc"/>
    <property type="match status" value="1"/>
</dbReference>
<evidence type="ECO:0000259" key="3">
    <source>
        <dbReference type="Pfam" id="PF21035"/>
    </source>
</evidence>
<dbReference type="Gene3D" id="1.20.5.340">
    <property type="match status" value="1"/>
</dbReference>
<dbReference type="EMBL" id="JAHFZB010000009">
    <property type="protein sequence ID" value="KAK6485547.1"/>
    <property type="molecule type" value="Genomic_DNA"/>
</dbReference>
<feature type="region of interest" description="Disordered" evidence="2">
    <location>
        <begin position="95"/>
        <end position="126"/>
    </location>
</feature>
<feature type="compositionally biased region" description="Polar residues" evidence="2">
    <location>
        <begin position="56"/>
        <end position="68"/>
    </location>
</feature>
<dbReference type="InterPro" id="IPR048751">
    <property type="entry name" value="CCDC138_CC"/>
</dbReference>
<dbReference type="InterPro" id="IPR048750">
    <property type="entry name" value="CCDC138_C"/>
</dbReference>
<sequence length="674" mass="76701">MSDRDYTAPLDATVERLKLKYLHRRKTGSTVNMSQGSFKSGKNSSIAESSPEKRTLTSAMKSPTSGLSYSERKHYNKAIRELFNIVKLSSDRLDKTNNSIHNSPPAVSDDEFSEEETDNGEVPDTNTQIYTETDVTLPSNLIRTSGSFLTDPCTEVVSVSSRRGGSWSQPRVSEEQGFLPAEISQIYEEMAVIHEKLQVESAAQQQFALQLHEREQKLLQREALLLKQHNALSKIRGVEEEVCTKVQMIKEQCDQEVKQLSETLKDKVKENKRLKSSFDTIKEVNDSMKKQLNAVSEQNKMLETQAKKVQARLDNLQRKYEFSMVQKSRVNIQPAVQEVKPQKQEKLQDFPKSSKVPTNISVYELLAILMDWISDSHLCNLVPEGENDSKRVPGQHTLPNNCIQEKCTKLLPLLTEQLHLMPAVNSKLHILLVKFIYWTLRQLEIGTQQTSLTSTMRRLGKEIYRGAIIQGELESSEEQANLAKQKSAIFFKSPNLRIRFLSTLIVLKTISQADYLAQAFYSLHKDLKSDEGKALFLEYQALPVVLNHLRTSSKGLLSAALDILLQMSVETRLLNPFLESCSNEAFFRTFSLLLRNPKLEVLLLEKISIILQKLTKIKRNKKLFELFSMHLMIQEMHRTVDPDHTFLSINLTSILFNLGMIKQNPQSSSLGASL</sequence>
<comment type="caution">
    <text evidence="5">The sequence shown here is derived from an EMBL/GenBank/DDBJ whole genome shotgun (WGS) entry which is preliminary data.</text>
</comment>
<reference evidence="5 6" key="1">
    <citation type="submission" date="2021-05" db="EMBL/GenBank/DDBJ databases">
        <authorList>
            <person name="Zahm M."/>
            <person name="Klopp C."/>
            <person name="Cabau C."/>
            <person name="Kuhl H."/>
            <person name="Suciu R."/>
            <person name="Ciorpac M."/>
            <person name="Holostenco D."/>
            <person name="Gessner J."/>
            <person name="Wuertz S."/>
            <person name="Hohne C."/>
            <person name="Stock M."/>
            <person name="Gislard M."/>
            <person name="Lluch J."/>
            <person name="Milhes M."/>
            <person name="Lampietro C."/>
            <person name="Lopez Roques C."/>
            <person name="Donnadieu C."/>
            <person name="Du K."/>
            <person name="Schartl M."/>
            <person name="Guiguen Y."/>
        </authorList>
    </citation>
    <scope>NUCLEOTIDE SEQUENCE [LARGE SCALE GENOMIC DNA]</scope>
    <source>
        <strain evidence="5">Hh-F2</strain>
        <tissue evidence="5">Blood</tissue>
    </source>
</reference>
<feature type="compositionally biased region" description="Polar residues" evidence="2">
    <location>
        <begin position="28"/>
        <end position="48"/>
    </location>
</feature>
<dbReference type="PANTHER" id="PTHR34523:SF1">
    <property type="entry name" value="COILED-COIL DOMAIN-CONTAINING PROTEIN 138"/>
    <property type="match status" value="1"/>
</dbReference>
<dbReference type="Pfam" id="PF21035">
    <property type="entry name" value="CCDC138_C"/>
    <property type="match status" value="1"/>
</dbReference>
<name>A0ABR0ZL69_HUSHU</name>